<dbReference type="OrthoDB" id="9786134at2"/>
<dbReference type="AlphaFoldDB" id="A0A172UII1"/>
<sequence>MSKHYAAMAFTEGVRAVQHQYGSDAFYDRKRVQGIAAPGPDALTDDEKEYLSERDSFYLASVGETGWPYVQFRGGPAGFLRVVDDNTIGWADYRGNLQYISTGNVAGNDHVALIAVDYLHRRRLKIFGHVRVVTAESDPALIESFSDPGYDAVVERVLLVAVQSYDWNCPQHITVRFSAADLEPHLATLREEAEVLRRQNIELREQLARLTMPENGQST</sequence>
<dbReference type="InterPro" id="IPR012349">
    <property type="entry name" value="Split_barrel_FMN-bd"/>
</dbReference>
<accession>A0A172UII1</accession>
<feature type="domain" description="Pyridoxamine 5'-phosphate oxidase N-terminal" evidence="1">
    <location>
        <begin position="44"/>
        <end position="137"/>
    </location>
</feature>
<dbReference type="Pfam" id="PF01243">
    <property type="entry name" value="PNPOx_N"/>
    <property type="match status" value="1"/>
</dbReference>
<dbReference type="PANTHER" id="PTHR42815:SF2">
    <property type="entry name" value="FAD-BINDING, PUTATIVE (AFU_ORTHOLOGUE AFUA_6G07600)-RELATED"/>
    <property type="match status" value="1"/>
</dbReference>
<keyword evidence="3" id="KW-1185">Reference proteome</keyword>
<dbReference type="STRING" id="1682113.A7U43_03550"/>
<dbReference type="RefSeq" id="WP_067991208.1">
    <property type="nucleotide sequence ID" value="NZ_CP015596.1"/>
</dbReference>
<proteinExistence type="predicted"/>
<evidence type="ECO:0000313" key="3">
    <source>
        <dbReference type="Proteomes" id="UP000077143"/>
    </source>
</evidence>
<protein>
    <submittedName>
        <fullName evidence="2">Pyridoxamine 5-phosphate oxidase</fullName>
    </submittedName>
</protein>
<dbReference type="SUPFAM" id="SSF50475">
    <property type="entry name" value="FMN-binding split barrel"/>
    <property type="match status" value="1"/>
</dbReference>
<dbReference type="KEGG" id="madi:A7U43_03550"/>
<organism evidence="2 3">
    <name type="scientific">Mycobacterium adipatum</name>
    <dbReference type="NCBI Taxonomy" id="1682113"/>
    <lineage>
        <taxon>Bacteria</taxon>
        <taxon>Bacillati</taxon>
        <taxon>Actinomycetota</taxon>
        <taxon>Actinomycetes</taxon>
        <taxon>Mycobacteriales</taxon>
        <taxon>Mycobacteriaceae</taxon>
        <taxon>Mycobacterium</taxon>
    </lineage>
</organism>
<evidence type="ECO:0000313" key="2">
    <source>
        <dbReference type="EMBL" id="ANE78534.1"/>
    </source>
</evidence>
<gene>
    <name evidence="2" type="ORF">A7U43_03550</name>
</gene>
<dbReference type="EMBL" id="CP015596">
    <property type="protein sequence ID" value="ANE78534.1"/>
    <property type="molecule type" value="Genomic_DNA"/>
</dbReference>
<name>A0A172UII1_9MYCO</name>
<dbReference type="InterPro" id="IPR011576">
    <property type="entry name" value="Pyridox_Oxase_N"/>
</dbReference>
<dbReference type="PANTHER" id="PTHR42815">
    <property type="entry name" value="FAD-BINDING, PUTATIVE (AFU_ORTHOLOGUE AFUA_6G07600)-RELATED"/>
    <property type="match status" value="1"/>
</dbReference>
<dbReference type="Gene3D" id="2.30.110.10">
    <property type="entry name" value="Electron Transport, Fmn-binding Protein, Chain A"/>
    <property type="match status" value="1"/>
</dbReference>
<dbReference type="Proteomes" id="UP000077143">
    <property type="component" value="Chromosome"/>
</dbReference>
<reference evidence="2 3" key="1">
    <citation type="submission" date="2016-05" db="EMBL/GenBank/DDBJ databases">
        <title>Complete genome sequence of a phthalic acid esters degrading Mycobacterium sp. YC-RL4.</title>
        <authorList>
            <person name="Ren L."/>
            <person name="Fan S."/>
            <person name="Ruth N."/>
            <person name="Jia Y."/>
            <person name="Wang J."/>
            <person name="Qiao C."/>
        </authorList>
    </citation>
    <scope>NUCLEOTIDE SEQUENCE [LARGE SCALE GENOMIC DNA]</scope>
    <source>
        <strain evidence="2 3">YC-RL4</strain>
    </source>
</reference>
<evidence type="ECO:0000259" key="1">
    <source>
        <dbReference type="Pfam" id="PF01243"/>
    </source>
</evidence>